<dbReference type="InterPro" id="IPR032710">
    <property type="entry name" value="NTF2-like_dom_sf"/>
</dbReference>
<dbReference type="Proteomes" id="UP000569914">
    <property type="component" value="Unassembled WGS sequence"/>
</dbReference>
<sequence>MEAVNAEIEALLEERGRAAWDKDLDRLMAVFAPEVVYFDIVPPLRYTGAAALRDRFADWFGRWQSPIGQQVQELEILATREVAAAHMLVRASGTLLNGREVDYFVRVSDSLRRGSAGWLITHEHVSVPVDLATGSAVIDLRP</sequence>
<keyword evidence="3" id="KW-1185">Reference proteome</keyword>
<accession>A0A7Y9LAL3</accession>
<organism evidence="2 3">
    <name type="scientific">Microlunatus parietis</name>
    <dbReference type="NCBI Taxonomy" id="682979"/>
    <lineage>
        <taxon>Bacteria</taxon>
        <taxon>Bacillati</taxon>
        <taxon>Actinomycetota</taxon>
        <taxon>Actinomycetes</taxon>
        <taxon>Propionibacteriales</taxon>
        <taxon>Propionibacteriaceae</taxon>
        <taxon>Microlunatus</taxon>
    </lineage>
</organism>
<dbReference type="InterPro" id="IPR037401">
    <property type="entry name" value="SnoaL-like"/>
</dbReference>
<dbReference type="SUPFAM" id="SSF54427">
    <property type="entry name" value="NTF2-like"/>
    <property type="match status" value="1"/>
</dbReference>
<dbReference type="AlphaFoldDB" id="A0A7Y9LAL3"/>
<reference evidence="2 3" key="1">
    <citation type="submission" date="2020-07" db="EMBL/GenBank/DDBJ databases">
        <title>Sequencing the genomes of 1000 actinobacteria strains.</title>
        <authorList>
            <person name="Klenk H.-P."/>
        </authorList>
    </citation>
    <scope>NUCLEOTIDE SEQUENCE [LARGE SCALE GENOMIC DNA]</scope>
    <source>
        <strain evidence="2 3">DSM 22083</strain>
    </source>
</reference>
<dbReference type="EMBL" id="JACCBU010000001">
    <property type="protein sequence ID" value="NYE70817.1"/>
    <property type="molecule type" value="Genomic_DNA"/>
</dbReference>
<gene>
    <name evidence="2" type="ORF">BKA15_002146</name>
</gene>
<evidence type="ECO:0000259" key="1">
    <source>
        <dbReference type="Pfam" id="PF13474"/>
    </source>
</evidence>
<dbReference type="GO" id="GO:0016853">
    <property type="term" value="F:isomerase activity"/>
    <property type="evidence" value="ECO:0007669"/>
    <property type="project" value="UniProtKB-KW"/>
</dbReference>
<comment type="caution">
    <text evidence="2">The sequence shown here is derived from an EMBL/GenBank/DDBJ whole genome shotgun (WGS) entry which is preliminary data.</text>
</comment>
<protein>
    <submittedName>
        <fullName evidence="2">Ketosteroid isomerase-like protein</fullName>
    </submittedName>
</protein>
<name>A0A7Y9LAL3_9ACTN</name>
<evidence type="ECO:0000313" key="3">
    <source>
        <dbReference type="Proteomes" id="UP000569914"/>
    </source>
</evidence>
<dbReference type="Pfam" id="PF13474">
    <property type="entry name" value="SnoaL_3"/>
    <property type="match status" value="1"/>
</dbReference>
<proteinExistence type="predicted"/>
<keyword evidence="2" id="KW-0413">Isomerase</keyword>
<feature type="domain" description="SnoaL-like" evidence="1">
    <location>
        <begin position="8"/>
        <end position="129"/>
    </location>
</feature>
<dbReference type="RefSeq" id="WP_179750559.1">
    <property type="nucleotide sequence ID" value="NZ_JACCBU010000001.1"/>
</dbReference>
<evidence type="ECO:0000313" key="2">
    <source>
        <dbReference type="EMBL" id="NYE70817.1"/>
    </source>
</evidence>
<dbReference type="Gene3D" id="3.10.450.50">
    <property type="match status" value="1"/>
</dbReference>